<dbReference type="SUPFAM" id="SSF56322">
    <property type="entry name" value="ADC synthase"/>
    <property type="match status" value="1"/>
</dbReference>
<dbReference type="Gene3D" id="3.60.120.10">
    <property type="entry name" value="Anthranilate synthase"/>
    <property type="match status" value="1"/>
</dbReference>
<evidence type="ECO:0000313" key="2">
    <source>
        <dbReference type="EMBL" id="APR99916.1"/>
    </source>
</evidence>
<dbReference type="Proteomes" id="UP000185544">
    <property type="component" value="Chromosome"/>
</dbReference>
<dbReference type="PANTHER" id="PTHR11236:SF9">
    <property type="entry name" value="ANTHRANILATE SYNTHASE COMPONENT 1"/>
    <property type="match status" value="1"/>
</dbReference>
<keyword evidence="3" id="KW-1185">Reference proteome</keyword>
<dbReference type="GO" id="GO:0000162">
    <property type="term" value="P:L-tryptophan biosynthetic process"/>
    <property type="evidence" value="ECO:0007669"/>
    <property type="project" value="TreeGrafter"/>
</dbReference>
<dbReference type="InterPro" id="IPR005801">
    <property type="entry name" value="ADC_synthase"/>
</dbReference>
<dbReference type="RefSeq" id="WP_075276566.1">
    <property type="nucleotide sequence ID" value="NZ_CP016908.1"/>
</dbReference>
<dbReference type="PANTHER" id="PTHR11236">
    <property type="entry name" value="AMINOBENZOATE/ANTHRANILATE SYNTHASE"/>
    <property type="match status" value="1"/>
</dbReference>
<dbReference type="InterPro" id="IPR015890">
    <property type="entry name" value="Chorismate_C"/>
</dbReference>
<protein>
    <recommendedName>
        <fullName evidence="1">Chorismate-utilising enzyme C-terminal domain-containing protein</fullName>
    </recommendedName>
</protein>
<dbReference type="OrthoDB" id="9803598at2"/>
<evidence type="ECO:0000259" key="1">
    <source>
        <dbReference type="Pfam" id="PF00425"/>
    </source>
</evidence>
<dbReference type="STRING" id="1882918.BCY86_03895"/>
<organism evidence="2 3">
    <name type="scientific">Pajaroellobacter abortibovis</name>
    <dbReference type="NCBI Taxonomy" id="1882918"/>
    <lineage>
        <taxon>Bacteria</taxon>
        <taxon>Pseudomonadati</taxon>
        <taxon>Myxococcota</taxon>
        <taxon>Polyangia</taxon>
        <taxon>Polyangiales</taxon>
        <taxon>Polyangiaceae</taxon>
    </lineage>
</organism>
<dbReference type="EMBL" id="CP016908">
    <property type="protein sequence ID" value="APR99916.1"/>
    <property type="molecule type" value="Genomic_DNA"/>
</dbReference>
<dbReference type="AlphaFoldDB" id="A0A1L6MWK6"/>
<dbReference type="InterPro" id="IPR019999">
    <property type="entry name" value="Anth_synth_I-like"/>
</dbReference>
<reference evidence="2 3" key="1">
    <citation type="submission" date="2016-08" db="EMBL/GenBank/DDBJ databases">
        <title>Identification and validation of antigenic proteins from Pajaroellobacter abortibovis using de-novo genome sequence assembly and reverse vaccinology.</title>
        <authorList>
            <person name="Welly B.T."/>
            <person name="Miller M.R."/>
            <person name="Stott J.L."/>
            <person name="Blanchard M.T."/>
            <person name="Islas-Trejo A.D."/>
            <person name="O'Rourke S.M."/>
            <person name="Young A.E."/>
            <person name="Medrano J.F."/>
            <person name="Van Eenennaam A.L."/>
        </authorList>
    </citation>
    <scope>NUCLEOTIDE SEQUENCE [LARGE SCALE GENOMIC DNA]</scope>
    <source>
        <strain evidence="2 3">BTF92-0548A/99-0131</strain>
    </source>
</reference>
<dbReference type="KEGG" id="pabo:BCY86_03895"/>
<name>A0A1L6MWK6_9BACT</name>
<dbReference type="Pfam" id="PF00425">
    <property type="entry name" value="Chorismate_bind"/>
    <property type="match status" value="1"/>
</dbReference>
<dbReference type="PRINTS" id="PR00095">
    <property type="entry name" value="ANTSNTHASEI"/>
</dbReference>
<sequence length="432" mass="48442">MSVALELNLAPRVDTLARALRDRRGLAVLLSSPTHALRLEDARFSYIACDPVEVFQGWIPPPSAQEEGWGGYSAAPRWIGGIPYEAMRNIERSSYKPVERRPPPWTEQPIWFRYDAVLRVDHLSGQVVIEGDDERSRMQLARKIDITLSHPKPFSIEQIICEELDSQYLSRIRTALEWIKRGDIYLVNMARQLVSRVDGSLLDLFLALYRRSPAPYGLFLDTGHSVWCAASPELALEVRRGRIRTGPIKGTRPRGVDAQSDRKLQQELACSEKEKAELAMVTDLHRNDLGIVARRGGVRVRYGEHFLPTKTVWSRISEVIAVLRPDVSWDQVLRVTLPCGSVTGAPKIRAMEAIATLEPFRRGLYTGAFGYMGRDGAFCLSVAIRMLEVKEKALVYCSGGGIVADSDPHAELEETHWKAAQLVSLSAQGRET</sequence>
<gene>
    <name evidence="2" type="ORF">BCY86_03895</name>
</gene>
<feature type="domain" description="Chorismate-utilising enzyme C-terminal" evidence="1">
    <location>
        <begin position="166"/>
        <end position="418"/>
    </location>
</feature>
<accession>A0A1L6MWK6</accession>
<evidence type="ECO:0000313" key="3">
    <source>
        <dbReference type="Proteomes" id="UP000185544"/>
    </source>
</evidence>
<proteinExistence type="predicted"/>